<accession>W9ZB60</accession>
<proteinExistence type="predicted"/>
<dbReference type="InterPro" id="IPR027796">
    <property type="entry name" value="OTT_1508_deam-like"/>
</dbReference>
<evidence type="ECO:0000313" key="3">
    <source>
        <dbReference type="Proteomes" id="UP000019478"/>
    </source>
</evidence>
<feature type="region of interest" description="Disordered" evidence="1">
    <location>
        <begin position="525"/>
        <end position="544"/>
    </location>
</feature>
<dbReference type="HOGENOM" id="CLU_425117_0_0_1"/>
<feature type="compositionally biased region" description="Polar residues" evidence="1">
    <location>
        <begin position="583"/>
        <end position="594"/>
    </location>
</feature>
<dbReference type="eggNOG" id="ENOG502RXAF">
    <property type="taxonomic scope" value="Eukaryota"/>
</dbReference>
<dbReference type="EMBL" id="AMGY01000001">
    <property type="protein sequence ID" value="EXJ91774.1"/>
    <property type="molecule type" value="Genomic_DNA"/>
</dbReference>
<feature type="compositionally biased region" description="Acidic residues" evidence="1">
    <location>
        <begin position="565"/>
        <end position="581"/>
    </location>
</feature>
<dbReference type="GeneID" id="19164464"/>
<protein>
    <submittedName>
        <fullName evidence="2">Uncharacterized protein</fullName>
    </submittedName>
</protein>
<gene>
    <name evidence="2" type="ORF">A1O3_00324</name>
</gene>
<dbReference type="RefSeq" id="XP_007728664.1">
    <property type="nucleotide sequence ID" value="XM_007730474.1"/>
</dbReference>
<evidence type="ECO:0000313" key="2">
    <source>
        <dbReference type="EMBL" id="EXJ91774.1"/>
    </source>
</evidence>
<feature type="compositionally biased region" description="Low complexity" evidence="1">
    <location>
        <begin position="525"/>
        <end position="540"/>
    </location>
</feature>
<dbReference type="Pfam" id="PF14441">
    <property type="entry name" value="OTT_1508_deam"/>
    <property type="match status" value="1"/>
</dbReference>
<sequence length="644" mass="70719">MVMRDSKGPFSQNPWRSLDRVAFCENAILLEVKDPSQGKAHKTPANHSELTTATAARSWRDEQSLRNFLDDVALVAAGPGGKDKVAAVCLEREWQTAEKSGLSLCLRVARNEGFDEQACSQLQHLLDQALQDSVRGGGAGVAGSHATVDGDGDGDGQLAVPPDQRPGPLLESIVCACRTRLEKHASRLLGQLKHAQCRAVGKCSPPAYCALSQVTERAEIVDLFGPYGAHTHARYMAHVARQLDELRHLCDETDKDAATVSPATWCRVSTVAYQCRGSGTLRLYLKENLGLKAKVGVLDTMVDEIVERIGKLARFCRAGHTIAMFAAWLAHEDIGLTVRGLAASKIEVQELKHRTVADVLARGGSQMQKRQRPPPDPATETQIRGKMQRWPRYRMHAEVQLAVFYEEQAELETVTAYVGGDKLCCYLCHEFLRRHGRLQGNGCHQSLYSLWMVPESITFVSSERADQFHEALRGLCDLLESRMLALRGRSGGRGPERKLKRLYASQNESIANISRISLPPFPFPSSLSGRASTPSQLQSPLPLPRLDDNDTEVVLVSRTCVAVYEDEDEDEDGGDADELEECSQPTTTNQNPRILSNPPPVPAPPSLAMSSLAVVDAQVSGLLTSQRVFRYLGRLCLINSLSTN</sequence>
<name>W9ZB60_9EURO</name>
<feature type="region of interest" description="Disordered" evidence="1">
    <location>
        <begin position="362"/>
        <end position="383"/>
    </location>
</feature>
<dbReference type="OrthoDB" id="4851849at2759"/>
<feature type="region of interest" description="Disordered" evidence="1">
    <location>
        <begin position="137"/>
        <end position="163"/>
    </location>
</feature>
<dbReference type="AlphaFoldDB" id="W9ZB60"/>
<evidence type="ECO:0000256" key="1">
    <source>
        <dbReference type="SAM" id="MobiDB-lite"/>
    </source>
</evidence>
<keyword evidence="3" id="KW-1185">Reference proteome</keyword>
<organism evidence="2 3">
    <name type="scientific">Capronia epimyces CBS 606.96</name>
    <dbReference type="NCBI Taxonomy" id="1182542"/>
    <lineage>
        <taxon>Eukaryota</taxon>
        <taxon>Fungi</taxon>
        <taxon>Dikarya</taxon>
        <taxon>Ascomycota</taxon>
        <taxon>Pezizomycotina</taxon>
        <taxon>Eurotiomycetes</taxon>
        <taxon>Chaetothyriomycetidae</taxon>
        <taxon>Chaetothyriales</taxon>
        <taxon>Herpotrichiellaceae</taxon>
        <taxon>Capronia</taxon>
    </lineage>
</organism>
<feature type="region of interest" description="Disordered" evidence="1">
    <location>
        <begin position="565"/>
        <end position="603"/>
    </location>
</feature>
<reference evidence="2 3" key="1">
    <citation type="submission" date="2013-03" db="EMBL/GenBank/DDBJ databases">
        <title>The Genome Sequence of Capronia epimyces CBS 606.96.</title>
        <authorList>
            <consortium name="The Broad Institute Genomics Platform"/>
            <person name="Cuomo C."/>
            <person name="de Hoog S."/>
            <person name="Gorbushina A."/>
            <person name="Walker B."/>
            <person name="Young S.K."/>
            <person name="Zeng Q."/>
            <person name="Gargeya S."/>
            <person name="Fitzgerald M."/>
            <person name="Haas B."/>
            <person name="Abouelleil A."/>
            <person name="Allen A.W."/>
            <person name="Alvarado L."/>
            <person name="Arachchi H.M."/>
            <person name="Berlin A.M."/>
            <person name="Chapman S.B."/>
            <person name="Gainer-Dewar J."/>
            <person name="Goldberg J."/>
            <person name="Griggs A."/>
            <person name="Gujja S."/>
            <person name="Hansen M."/>
            <person name="Howarth C."/>
            <person name="Imamovic A."/>
            <person name="Ireland A."/>
            <person name="Larimer J."/>
            <person name="McCowan C."/>
            <person name="Murphy C."/>
            <person name="Pearson M."/>
            <person name="Poon T.W."/>
            <person name="Priest M."/>
            <person name="Roberts A."/>
            <person name="Saif S."/>
            <person name="Shea T."/>
            <person name="Sisk P."/>
            <person name="Sykes S."/>
            <person name="Wortman J."/>
            <person name="Nusbaum C."/>
            <person name="Birren B."/>
        </authorList>
    </citation>
    <scope>NUCLEOTIDE SEQUENCE [LARGE SCALE GENOMIC DNA]</scope>
    <source>
        <strain evidence="2 3">CBS 606.96</strain>
    </source>
</reference>
<dbReference type="Proteomes" id="UP000019478">
    <property type="component" value="Unassembled WGS sequence"/>
</dbReference>
<comment type="caution">
    <text evidence="2">The sequence shown here is derived from an EMBL/GenBank/DDBJ whole genome shotgun (WGS) entry which is preliminary data.</text>
</comment>